<reference evidence="1 2" key="1">
    <citation type="submission" date="2018-08" db="EMBL/GenBank/DDBJ databases">
        <title>Genomic Encyclopedia of Type Strains, Phase III (KMG-III): the genomes of soil and plant-associated and newly described type strains.</title>
        <authorList>
            <person name="Whitman W."/>
        </authorList>
    </citation>
    <scope>NUCLEOTIDE SEQUENCE [LARGE SCALE GENOMIC DNA]</scope>
    <source>
        <strain evidence="1 2">CGMCC 1.10966</strain>
    </source>
</reference>
<organism evidence="1 2">
    <name type="scientific">Paenibacillus taihuensis</name>
    <dbReference type="NCBI Taxonomy" id="1156355"/>
    <lineage>
        <taxon>Bacteria</taxon>
        <taxon>Bacillati</taxon>
        <taxon>Bacillota</taxon>
        <taxon>Bacilli</taxon>
        <taxon>Bacillales</taxon>
        <taxon>Paenibacillaceae</taxon>
        <taxon>Paenibacillus</taxon>
    </lineage>
</organism>
<accession>A0A3D9RJP3</accession>
<dbReference type="RefSeq" id="WP_116190460.1">
    <property type="nucleotide sequence ID" value="NZ_QTTN01000022.1"/>
</dbReference>
<dbReference type="EMBL" id="QTTN01000022">
    <property type="protein sequence ID" value="REE80100.1"/>
    <property type="molecule type" value="Genomic_DNA"/>
</dbReference>
<proteinExistence type="predicted"/>
<keyword evidence="2" id="KW-1185">Reference proteome</keyword>
<name>A0A3D9RJP3_9BACL</name>
<evidence type="ECO:0000313" key="1">
    <source>
        <dbReference type="EMBL" id="REE80100.1"/>
    </source>
</evidence>
<gene>
    <name evidence="1" type="ORF">A8990_12253</name>
</gene>
<dbReference type="Proteomes" id="UP000256304">
    <property type="component" value="Unassembled WGS sequence"/>
</dbReference>
<comment type="caution">
    <text evidence="1">The sequence shown here is derived from an EMBL/GenBank/DDBJ whole genome shotgun (WGS) entry which is preliminary data.</text>
</comment>
<protein>
    <submittedName>
        <fullName evidence="1">Uncharacterized protein</fullName>
    </submittedName>
</protein>
<sequence length="175" mass="20179">MHVTDEASFQQLIGLQSDADIQAFGQQLREDGFTALRRFLDDFRDYLRHYEDEACEQAEELMRRAKLAVPEPGRTSPSWTYIWTEFEGIVQSKRDIFQSIPSSQRDGEWQVLLDNPFSNQNIAVYPGLTFIEAVYMFAYFRTGLTNSEYIRLQKIATVMTFTGADRDGLQPIASL</sequence>
<dbReference type="OrthoDB" id="2678291at2"/>
<evidence type="ECO:0000313" key="2">
    <source>
        <dbReference type="Proteomes" id="UP000256304"/>
    </source>
</evidence>
<dbReference type="AlphaFoldDB" id="A0A3D9RJP3"/>